<dbReference type="Gene3D" id="2.170.150.40">
    <property type="entry name" value="Domain of unknown function (DUF427)"/>
    <property type="match status" value="1"/>
</dbReference>
<reference evidence="2" key="1">
    <citation type="journal article" date="2014" name="Int. J. Syst. Evol. Microbiol.">
        <title>Complete genome sequence of Corynebacterium casei LMG S-19264T (=DSM 44701T), isolated from a smear-ripened cheese.</title>
        <authorList>
            <consortium name="US DOE Joint Genome Institute (JGI-PGF)"/>
            <person name="Walter F."/>
            <person name="Albersmeier A."/>
            <person name="Kalinowski J."/>
            <person name="Ruckert C."/>
        </authorList>
    </citation>
    <scope>NUCLEOTIDE SEQUENCE</scope>
    <source>
        <strain evidence="2">KCTC 42249</strain>
    </source>
</reference>
<sequence length="136" mass="14851">MDSFDASTANKQPATGGITVEPFDGVVTATFADVIIGSSKEALLLREEDHDPVFYIPFKDVYFDFLRKSPTVTHCPHKGDASHWSVSANGEGMDDVVWAYETPFAGVAEIAGHAAFYPKKVRIEAVNNQTDQSIDL</sequence>
<name>A0A8J3DMP0_9HYPH</name>
<reference evidence="2" key="2">
    <citation type="submission" date="2020-09" db="EMBL/GenBank/DDBJ databases">
        <authorList>
            <person name="Sun Q."/>
            <person name="Kim S."/>
        </authorList>
    </citation>
    <scope>NUCLEOTIDE SEQUENCE</scope>
    <source>
        <strain evidence="2">KCTC 42249</strain>
    </source>
</reference>
<dbReference type="AlphaFoldDB" id="A0A8J3DMP0"/>
<evidence type="ECO:0000313" key="2">
    <source>
        <dbReference type="EMBL" id="GHD06083.1"/>
    </source>
</evidence>
<proteinExistence type="predicted"/>
<dbReference type="PANTHER" id="PTHR34310:SF9">
    <property type="entry name" value="BLR5716 PROTEIN"/>
    <property type="match status" value="1"/>
</dbReference>
<dbReference type="InterPro" id="IPR038694">
    <property type="entry name" value="DUF427_sf"/>
</dbReference>
<protein>
    <recommendedName>
        <fullName evidence="1">DUF427 domain-containing protein</fullName>
    </recommendedName>
</protein>
<organism evidence="2 3">
    <name type="scientific">Tianweitania populi</name>
    <dbReference type="NCBI Taxonomy" id="1607949"/>
    <lineage>
        <taxon>Bacteria</taxon>
        <taxon>Pseudomonadati</taxon>
        <taxon>Pseudomonadota</taxon>
        <taxon>Alphaproteobacteria</taxon>
        <taxon>Hyphomicrobiales</taxon>
        <taxon>Phyllobacteriaceae</taxon>
        <taxon>Tianweitania</taxon>
    </lineage>
</organism>
<accession>A0A8J3DMP0</accession>
<evidence type="ECO:0000313" key="3">
    <source>
        <dbReference type="Proteomes" id="UP000630142"/>
    </source>
</evidence>
<dbReference type="RefSeq" id="WP_189501178.1">
    <property type="nucleotide sequence ID" value="NZ_BMZQ01000001.1"/>
</dbReference>
<dbReference type="InterPro" id="IPR007361">
    <property type="entry name" value="DUF427"/>
</dbReference>
<evidence type="ECO:0000259" key="1">
    <source>
        <dbReference type="Pfam" id="PF04248"/>
    </source>
</evidence>
<dbReference type="EMBL" id="BMZQ01000001">
    <property type="protein sequence ID" value="GHD06083.1"/>
    <property type="molecule type" value="Genomic_DNA"/>
</dbReference>
<gene>
    <name evidence="2" type="ORF">GCM10016234_03010</name>
</gene>
<feature type="domain" description="DUF427" evidence="1">
    <location>
        <begin position="27"/>
        <end position="118"/>
    </location>
</feature>
<comment type="caution">
    <text evidence="2">The sequence shown here is derived from an EMBL/GenBank/DDBJ whole genome shotgun (WGS) entry which is preliminary data.</text>
</comment>
<keyword evidence="3" id="KW-1185">Reference proteome</keyword>
<dbReference type="Pfam" id="PF04248">
    <property type="entry name" value="NTP_transf_9"/>
    <property type="match status" value="1"/>
</dbReference>
<dbReference type="Proteomes" id="UP000630142">
    <property type="component" value="Unassembled WGS sequence"/>
</dbReference>
<dbReference type="PANTHER" id="PTHR34310">
    <property type="entry name" value="DUF427 DOMAIN PROTEIN (AFU_ORTHOLOGUE AFUA_3G02220)"/>
    <property type="match status" value="1"/>
</dbReference>